<sequence>MLMYIGESKISDKLEAVYTFGQPRVGDEGFKKYGNEKLGDSYFHIVYSHDFVARIPFDSKCLKYKQFGKCIYYDSAYNAKILDEISERNYFNRRMYRNHRAAFSELRRPAEYSKMSERFFDIGSKLGGLIFPGSSAHYMRNYVTAVQETLIPLPKA</sequence>
<dbReference type="Proteomes" id="UP001497522">
    <property type="component" value="Chromosome 12"/>
</dbReference>
<feature type="domain" description="Fungal lipase-type" evidence="1">
    <location>
        <begin position="12"/>
        <end position="58"/>
    </location>
</feature>
<protein>
    <recommendedName>
        <fullName evidence="1">Fungal lipase-type domain-containing protein</fullName>
    </recommendedName>
</protein>
<dbReference type="Pfam" id="PF01764">
    <property type="entry name" value="Lipase_3"/>
    <property type="match status" value="1"/>
</dbReference>
<evidence type="ECO:0000313" key="3">
    <source>
        <dbReference type="Proteomes" id="UP001497522"/>
    </source>
</evidence>
<dbReference type="Gene3D" id="3.40.50.1820">
    <property type="entry name" value="alpha/beta hydrolase"/>
    <property type="match status" value="1"/>
</dbReference>
<dbReference type="PANTHER" id="PTHR46086:SF3">
    <property type="entry name" value="TRIACYLGLYCEROL LIPASE OBL1"/>
    <property type="match status" value="1"/>
</dbReference>
<gene>
    <name evidence="2" type="ORF">CSSPJE1EN2_LOCUS5081</name>
</gene>
<keyword evidence="3" id="KW-1185">Reference proteome</keyword>
<dbReference type="InterPro" id="IPR044819">
    <property type="entry name" value="OBL-like"/>
</dbReference>
<name>A0ABP1AHR5_9BRYO</name>
<evidence type="ECO:0000259" key="1">
    <source>
        <dbReference type="Pfam" id="PF01764"/>
    </source>
</evidence>
<dbReference type="EMBL" id="OZ023713">
    <property type="protein sequence ID" value="CAK9862086.1"/>
    <property type="molecule type" value="Genomic_DNA"/>
</dbReference>
<accession>A0ABP1AHR5</accession>
<dbReference type="InterPro" id="IPR002921">
    <property type="entry name" value="Fungal_lipase-type"/>
</dbReference>
<reference evidence="2" key="1">
    <citation type="submission" date="2024-03" db="EMBL/GenBank/DDBJ databases">
        <authorList>
            <consortium name="ELIXIR-Norway"/>
            <consortium name="Elixir Norway"/>
        </authorList>
    </citation>
    <scope>NUCLEOTIDE SEQUENCE</scope>
</reference>
<proteinExistence type="predicted"/>
<dbReference type="InterPro" id="IPR029058">
    <property type="entry name" value="AB_hydrolase_fold"/>
</dbReference>
<organism evidence="2 3">
    <name type="scientific">Sphagnum jensenii</name>
    <dbReference type="NCBI Taxonomy" id="128206"/>
    <lineage>
        <taxon>Eukaryota</taxon>
        <taxon>Viridiplantae</taxon>
        <taxon>Streptophyta</taxon>
        <taxon>Embryophyta</taxon>
        <taxon>Bryophyta</taxon>
        <taxon>Sphagnophytina</taxon>
        <taxon>Sphagnopsida</taxon>
        <taxon>Sphagnales</taxon>
        <taxon>Sphagnaceae</taxon>
        <taxon>Sphagnum</taxon>
    </lineage>
</organism>
<dbReference type="PANTHER" id="PTHR46086">
    <property type="entry name" value="ALPHA/BETA-HYDROLASES SUPERFAMILY PROTEIN"/>
    <property type="match status" value="1"/>
</dbReference>
<dbReference type="SUPFAM" id="SSF53474">
    <property type="entry name" value="alpha/beta-Hydrolases"/>
    <property type="match status" value="1"/>
</dbReference>
<evidence type="ECO:0000313" key="2">
    <source>
        <dbReference type="EMBL" id="CAK9862086.1"/>
    </source>
</evidence>